<name>A0A8H5JJ44_9HYPO</name>
<proteinExistence type="predicted"/>
<reference evidence="2 3" key="1">
    <citation type="submission" date="2020-05" db="EMBL/GenBank/DDBJ databases">
        <title>Identification and distribution of gene clusters putatively required for synthesis of sphingolipid metabolism inhibitors in phylogenetically diverse species of the filamentous fungus Fusarium.</title>
        <authorList>
            <person name="Kim H.-S."/>
            <person name="Busman M."/>
            <person name="Brown D.W."/>
            <person name="Divon H."/>
            <person name="Uhlig S."/>
            <person name="Proctor R.H."/>
        </authorList>
    </citation>
    <scope>NUCLEOTIDE SEQUENCE [LARGE SCALE GENOMIC DNA]</scope>
    <source>
        <strain evidence="2 3">NRRL 13617</strain>
    </source>
</reference>
<protein>
    <submittedName>
        <fullName evidence="2">Uncharacterized protein</fullName>
    </submittedName>
</protein>
<dbReference type="EMBL" id="JAAOAQ010000290">
    <property type="protein sequence ID" value="KAF5556305.1"/>
    <property type="molecule type" value="Genomic_DNA"/>
</dbReference>
<feature type="compositionally biased region" description="Polar residues" evidence="1">
    <location>
        <begin position="223"/>
        <end position="233"/>
    </location>
</feature>
<evidence type="ECO:0000256" key="1">
    <source>
        <dbReference type="SAM" id="MobiDB-lite"/>
    </source>
</evidence>
<accession>A0A8H5JJ44</accession>
<dbReference type="Proteomes" id="UP000582016">
    <property type="component" value="Unassembled WGS sequence"/>
</dbReference>
<comment type="caution">
    <text evidence="2">The sequence shown here is derived from an EMBL/GenBank/DDBJ whole genome shotgun (WGS) entry which is preliminary data.</text>
</comment>
<gene>
    <name evidence="2" type="ORF">FPHYL_7991</name>
</gene>
<keyword evidence="3" id="KW-1185">Reference proteome</keyword>
<dbReference type="AlphaFoldDB" id="A0A8H5JJ44"/>
<organism evidence="2 3">
    <name type="scientific">Fusarium phyllophilum</name>
    <dbReference type="NCBI Taxonomy" id="47803"/>
    <lineage>
        <taxon>Eukaryota</taxon>
        <taxon>Fungi</taxon>
        <taxon>Dikarya</taxon>
        <taxon>Ascomycota</taxon>
        <taxon>Pezizomycotina</taxon>
        <taxon>Sordariomycetes</taxon>
        <taxon>Hypocreomycetidae</taxon>
        <taxon>Hypocreales</taxon>
        <taxon>Nectriaceae</taxon>
        <taxon>Fusarium</taxon>
        <taxon>Fusarium fujikuroi species complex</taxon>
    </lineage>
</organism>
<sequence>MWAQRRLGNAVTHNDVGNFFSGLLKASTKSNNFSGQFMSKITKQVGRLSEASFQLTWLPFLRSTIPLLENEGISLSTPTYKKFFSAVTRGILDNFVGPGPREPWTWAFAGVPCDCSDCQSVSAFLRHHTKISEEYPMNKPRRTHVQQVPEKAGVGCSIHTRRDTSPYPLVVTKTSRPQGVKLEAWKKRRDQVLEEFDQIQPHHLKKLLGKEYKTIEQLRAGQKGQNNLSQGPQTGEKRGVDD</sequence>
<evidence type="ECO:0000313" key="2">
    <source>
        <dbReference type="EMBL" id="KAF5556305.1"/>
    </source>
</evidence>
<feature type="region of interest" description="Disordered" evidence="1">
    <location>
        <begin position="218"/>
        <end position="242"/>
    </location>
</feature>
<dbReference type="OrthoDB" id="27483at2759"/>
<evidence type="ECO:0000313" key="3">
    <source>
        <dbReference type="Proteomes" id="UP000582016"/>
    </source>
</evidence>